<dbReference type="AlphaFoldDB" id="A0A1R1B502"/>
<dbReference type="EMBL" id="MRTF01000002">
    <property type="protein sequence ID" value="OME94655.1"/>
    <property type="molecule type" value="Genomic_DNA"/>
</dbReference>
<evidence type="ECO:0000313" key="1">
    <source>
        <dbReference type="EMBL" id="OME94655.1"/>
    </source>
</evidence>
<dbReference type="OrthoDB" id="2313808at2"/>
<sequence>MKAVSPERQTLLIKSMQSTLSKLENAYKNMIEKGSNATLVKKRLDAVKIALDSLENAWHGADFSYEKENILEARKVIIGILPSVEKQHENAKEGSPQKTLLERRIASIEAAIEALEVHTINFK</sequence>
<proteinExistence type="predicted"/>
<name>A0A1R1B502_PAELA</name>
<gene>
    <name evidence="1" type="ORF">BK123_05865</name>
</gene>
<evidence type="ECO:0000313" key="2">
    <source>
        <dbReference type="Proteomes" id="UP000187074"/>
    </source>
</evidence>
<dbReference type="RefSeq" id="WP_076321476.1">
    <property type="nucleotide sequence ID" value="NZ_JBCMXI010000013.1"/>
</dbReference>
<protein>
    <submittedName>
        <fullName evidence="1">Uncharacterized protein</fullName>
    </submittedName>
</protein>
<dbReference type="Proteomes" id="UP000187074">
    <property type="component" value="Unassembled WGS sequence"/>
</dbReference>
<organism evidence="1 2">
    <name type="scientific">Paenibacillus lautus</name>
    <name type="common">Bacillus lautus</name>
    <dbReference type="NCBI Taxonomy" id="1401"/>
    <lineage>
        <taxon>Bacteria</taxon>
        <taxon>Bacillati</taxon>
        <taxon>Bacillota</taxon>
        <taxon>Bacilli</taxon>
        <taxon>Bacillales</taxon>
        <taxon>Paenibacillaceae</taxon>
        <taxon>Paenibacillus</taxon>
    </lineage>
</organism>
<accession>A0A1R1B502</accession>
<reference evidence="1 2" key="1">
    <citation type="submission" date="2016-11" db="EMBL/GenBank/DDBJ databases">
        <title>Paenibacillus species isolates.</title>
        <authorList>
            <person name="Beno S.M."/>
        </authorList>
    </citation>
    <scope>NUCLEOTIDE SEQUENCE [LARGE SCALE GENOMIC DNA]</scope>
    <source>
        <strain evidence="1 2">FSL F4-0100</strain>
    </source>
</reference>
<comment type="caution">
    <text evidence="1">The sequence shown here is derived from an EMBL/GenBank/DDBJ whole genome shotgun (WGS) entry which is preliminary data.</text>
</comment>